<dbReference type="Proteomes" id="UP000030653">
    <property type="component" value="Unassembled WGS sequence"/>
</dbReference>
<dbReference type="AlphaFoldDB" id="M5FSG3"/>
<dbReference type="RefSeq" id="XP_040625017.1">
    <property type="nucleotide sequence ID" value="XM_040771341.1"/>
</dbReference>
<dbReference type="OrthoDB" id="5549748at2759"/>
<dbReference type="InterPro" id="IPR018859">
    <property type="entry name" value="BAR_dom-cont"/>
</dbReference>
<evidence type="ECO:0000313" key="3">
    <source>
        <dbReference type="Proteomes" id="UP000030653"/>
    </source>
</evidence>
<dbReference type="Pfam" id="PF10455">
    <property type="entry name" value="BAR_2"/>
    <property type="match status" value="1"/>
</dbReference>
<accession>M5FSG3</accession>
<name>M5FSG3_DACPD</name>
<organism evidence="2 3">
    <name type="scientific">Dacryopinax primogenitus (strain DJM 731)</name>
    <name type="common">Brown rot fungus</name>
    <dbReference type="NCBI Taxonomy" id="1858805"/>
    <lineage>
        <taxon>Eukaryota</taxon>
        <taxon>Fungi</taxon>
        <taxon>Dikarya</taxon>
        <taxon>Basidiomycota</taxon>
        <taxon>Agaricomycotina</taxon>
        <taxon>Dacrymycetes</taxon>
        <taxon>Dacrymycetales</taxon>
        <taxon>Dacrymycetaceae</taxon>
        <taxon>Dacryopinax</taxon>
    </lineage>
</organism>
<reference evidence="2 3" key="1">
    <citation type="journal article" date="2012" name="Science">
        <title>The Paleozoic origin of enzymatic lignin decomposition reconstructed from 31 fungal genomes.</title>
        <authorList>
            <person name="Floudas D."/>
            <person name="Binder M."/>
            <person name="Riley R."/>
            <person name="Barry K."/>
            <person name="Blanchette R.A."/>
            <person name="Henrissat B."/>
            <person name="Martinez A.T."/>
            <person name="Otillar R."/>
            <person name="Spatafora J.W."/>
            <person name="Yadav J.S."/>
            <person name="Aerts A."/>
            <person name="Benoit I."/>
            <person name="Boyd A."/>
            <person name="Carlson A."/>
            <person name="Copeland A."/>
            <person name="Coutinho P.M."/>
            <person name="de Vries R.P."/>
            <person name="Ferreira P."/>
            <person name="Findley K."/>
            <person name="Foster B."/>
            <person name="Gaskell J."/>
            <person name="Glotzer D."/>
            <person name="Gorecki P."/>
            <person name="Heitman J."/>
            <person name="Hesse C."/>
            <person name="Hori C."/>
            <person name="Igarashi K."/>
            <person name="Jurgens J.A."/>
            <person name="Kallen N."/>
            <person name="Kersten P."/>
            <person name="Kohler A."/>
            <person name="Kuees U."/>
            <person name="Kumar T.K.A."/>
            <person name="Kuo A."/>
            <person name="LaButti K."/>
            <person name="Larrondo L.F."/>
            <person name="Lindquist E."/>
            <person name="Ling A."/>
            <person name="Lombard V."/>
            <person name="Lucas S."/>
            <person name="Lundell T."/>
            <person name="Martin R."/>
            <person name="McLaughlin D.J."/>
            <person name="Morgenstern I."/>
            <person name="Morin E."/>
            <person name="Murat C."/>
            <person name="Nagy L.G."/>
            <person name="Nolan M."/>
            <person name="Ohm R.A."/>
            <person name="Patyshakuliyeva A."/>
            <person name="Rokas A."/>
            <person name="Ruiz-Duenas F.J."/>
            <person name="Sabat G."/>
            <person name="Salamov A."/>
            <person name="Samejima M."/>
            <person name="Schmutz J."/>
            <person name="Slot J.C."/>
            <person name="St John F."/>
            <person name="Stenlid J."/>
            <person name="Sun H."/>
            <person name="Sun S."/>
            <person name="Syed K."/>
            <person name="Tsang A."/>
            <person name="Wiebenga A."/>
            <person name="Young D."/>
            <person name="Pisabarro A."/>
            <person name="Eastwood D.C."/>
            <person name="Martin F."/>
            <person name="Cullen D."/>
            <person name="Grigoriev I.V."/>
            <person name="Hibbett D.S."/>
        </authorList>
    </citation>
    <scope>NUCLEOTIDE SEQUENCE [LARGE SCALE GENOMIC DNA]</scope>
    <source>
        <strain evidence="2 3">DJM-731 SS1</strain>
    </source>
</reference>
<dbReference type="GeneID" id="63686403"/>
<dbReference type="STRING" id="1858805.M5FSG3"/>
<feature type="region of interest" description="Disordered" evidence="1">
    <location>
        <begin position="1"/>
        <end position="31"/>
    </location>
</feature>
<sequence length="149" mass="16647">MTAFGPTTSRRDLPQVGGGILGPRNALETPAHNKNPRFLRVPHALEHDPQHSLTALMKYRMKNASPQRQEQARLEVENAEDDLVQQTEVAITLRKTLLDNPEPLKNLNELVKAQLVFHSTAAEALQGIQGDIEELTVAAEGKYRKSRDH</sequence>
<keyword evidence="3" id="KW-1185">Reference proteome</keyword>
<protein>
    <submittedName>
        <fullName evidence="2">Uncharacterized protein</fullName>
    </submittedName>
</protein>
<dbReference type="Gene3D" id="1.20.1270.60">
    <property type="entry name" value="Arfaptin homology (AH) domain/BAR domain"/>
    <property type="match status" value="1"/>
</dbReference>
<dbReference type="SUPFAM" id="SSF103657">
    <property type="entry name" value="BAR/IMD domain-like"/>
    <property type="match status" value="1"/>
</dbReference>
<evidence type="ECO:0000313" key="2">
    <source>
        <dbReference type="EMBL" id="EJT98119.1"/>
    </source>
</evidence>
<proteinExistence type="predicted"/>
<dbReference type="HOGENOM" id="CLU_1749576_0_0_1"/>
<gene>
    <name evidence="2" type="ORF">DACRYDRAFT_18212</name>
</gene>
<dbReference type="InterPro" id="IPR027267">
    <property type="entry name" value="AH/BAR_dom_sf"/>
</dbReference>
<evidence type="ECO:0000256" key="1">
    <source>
        <dbReference type="SAM" id="MobiDB-lite"/>
    </source>
</evidence>
<dbReference type="EMBL" id="JH795874">
    <property type="protein sequence ID" value="EJT98119.1"/>
    <property type="molecule type" value="Genomic_DNA"/>
</dbReference>